<comment type="pathway">
    <text evidence="1">Carbohydrate metabolism; tricarboxylic acid cycle; isocitrate from oxaloacetate: step 1/2.</text>
</comment>
<dbReference type="EC" id="2.3.3.1" evidence="2"/>
<dbReference type="Pfam" id="PF00285">
    <property type="entry name" value="Citrate_synt"/>
    <property type="match status" value="1"/>
</dbReference>
<dbReference type="PANTHER" id="PTHR42871">
    <property type="entry name" value="CITRATE SYNTHASE"/>
    <property type="match status" value="1"/>
</dbReference>
<dbReference type="SUPFAM" id="SSF48256">
    <property type="entry name" value="Citrate synthase"/>
    <property type="match status" value="1"/>
</dbReference>
<evidence type="ECO:0000313" key="3">
    <source>
        <dbReference type="Proteomes" id="UP000251088"/>
    </source>
</evidence>
<evidence type="ECO:0000313" key="2">
    <source>
        <dbReference type="EMBL" id="SQC38499.1"/>
    </source>
</evidence>
<evidence type="ECO:0000256" key="1">
    <source>
        <dbReference type="ARBA" id="ARBA00004751"/>
    </source>
</evidence>
<organism evidence="2 3">
    <name type="scientific">Klebsiella pneumoniae</name>
    <dbReference type="NCBI Taxonomy" id="573"/>
    <lineage>
        <taxon>Bacteria</taxon>
        <taxon>Pseudomonadati</taxon>
        <taxon>Pseudomonadota</taxon>
        <taxon>Gammaproteobacteria</taxon>
        <taxon>Enterobacterales</taxon>
        <taxon>Enterobacteriaceae</taxon>
        <taxon>Klebsiella/Raoultella group</taxon>
        <taxon>Klebsiella</taxon>
        <taxon>Klebsiella pneumoniae complex</taxon>
    </lineage>
</organism>
<keyword evidence="2" id="KW-0808">Transferase</keyword>
<name>A0A2X3GP63_KLEPN</name>
<dbReference type="InterPro" id="IPR036969">
    <property type="entry name" value="Citrate_synthase_sf"/>
</dbReference>
<dbReference type="PANTHER" id="PTHR42871:SF1">
    <property type="entry name" value="CITRATE SYNTHASE"/>
    <property type="match status" value="1"/>
</dbReference>
<protein>
    <submittedName>
        <fullName evidence="2">Citrate synthase (Si)</fullName>
        <ecNumber evidence="2">2.3.3.1</ecNumber>
    </submittedName>
</protein>
<sequence>MLKGTLGQDVIDIRSLGSKGVFTFDPGFTSTASCESKITFIDGDEGILLHRGFPIDQLATESNYLEVCYILLYGEKPTRPNMTNSKLPSPATP</sequence>
<dbReference type="EMBL" id="UAWN01000013">
    <property type="protein sequence ID" value="SQC38499.1"/>
    <property type="molecule type" value="Genomic_DNA"/>
</dbReference>
<dbReference type="AlphaFoldDB" id="A0A2X3GP63"/>
<keyword evidence="2" id="KW-0012">Acyltransferase</keyword>
<dbReference type="InterPro" id="IPR002020">
    <property type="entry name" value="Citrate_synthase"/>
</dbReference>
<proteinExistence type="predicted"/>
<dbReference type="Gene3D" id="2.20.28.60">
    <property type="match status" value="1"/>
</dbReference>
<gene>
    <name evidence="2" type="primary">gltA_5</name>
    <name evidence="2" type="ORF">NCTC9128_04631</name>
</gene>
<dbReference type="Gene3D" id="1.10.580.10">
    <property type="entry name" value="Citrate Synthase, domain 1"/>
    <property type="match status" value="1"/>
</dbReference>
<accession>A0A2X3GP63</accession>
<dbReference type="InterPro" id="IPR016142">
    <property type="entry name" value="Citrate_synth-like_lrg_a-sub"/>
</dbReference>
<dbReference type="Proteomes" id="UP000251088">
    <property type="component" value="Unassembled WGS sequence"/>
</dbReference>
<dbReference type="GO" id="GO:0036440">
    <property type="term" value="F:citrate synthase activity"/>
    <property type="evidence" value="ECO:0007669"/>
    <property type="project" value="UniProtKB-EC"/>
</dbReference>
<reference evidence="2 3" key="1">
    <citation type="submission" date="2018-06" db="EMBL/GenBank/DDBJ databases">
        <authorList>
            <consortium name="Pathogen Informatics"/>
            <person name="Doyle S."/>
        </authorList>
    </citation>
    <scope>NUCLEOTIDE SEQUENCE [LARGE SCALE GENOMIC DNA]</scope>
    <source>
        <strain evidence="2 3">NCTC9128</strain>
    </source>
</reference>